<dbReference type="AlphaFoldDB" id="A0A0A9A5Z6"/>
<proteinExistence type="predicted"/>
<name>A0A0A9A5Z6_ARUDO</name>
<reference evidence="1" key="1">
    <citation type="submission" date="2014-09" db="EMBL/GenBank/DDBJ databases">
        <authorList>
            <person name="Magalhaes I.L.F."/>
            <person name="Oliveira U."/>
            <person name="Santos F.R."/>
            <person name="Vidigal T.H.D.A."/>
            <person name="Brescovit A.D."/>
            <person name="Santos A.J."/>
        </authorList>
    </citation>
    <scope>NUCLEOTIDE SEQUENCE</scope>
    <source>
        <tissue evidence="1">Shoot tissue taken approximately 20 cm above the soil surface</tissue>
    </source>
</reference>
<sequence>MNSSFWKQQTIPKLRYARIQLEKNQCTGKPKDTNIYKCIIVHVQLCTSQEHNEVPAAKLIIQFFSILQPDTDKDIGQIRLQ</sequence>
<dbReference type="EMBL" id="GBRH01255433">
    <property type="protein sequence ID" value="JAD42462.1"/>
    <property type="molecule type" value="Transcribed_RNA"/>
</dbReference>
<evidence type="ECO:0000313" key="1">
    <source>
        <dbReference type="EMBL" id="JAD42462.1"/>
    </source>
</evidence>
<protein>
    <submittedName>
        <fullName evidence="1">Uncharacterized protein</fullName>
    </submittedName>
</protein>
<accession>A0A0A9A5Z6</accession>
<organism evidence="1">
    <name type="scientific">Arundo donax</name>
    <name type="common">Giant reed</name>
    <name type="synonym">Donax arundinaceus</name>
    <dbReference type="NCBI Taxonomy" id="35708"/>
    <lineage>
        <taxon>Eukaryota</taxon>
        <taxon>Viridiplantae</taxon>
        <taxon>Streptophyta</taxon>
        <taxon>Embryophyta</taxon>
        <taxon>Tracheophyta</taxon>
        <taxon>Spermatophyta</taxon>
        <taxon>Magnoliopsida</taxon>
        <taxon>Liliopsida</taxon>
        <taxon>Poales</taxon>
        <taxon>Poaceae</taxon>
        <taxon>PACMAD clade</taxon>
        <taxon>Arundinoideae</taxon>
        <taxon>Arundineae</taxon>
        <taxon>Arundo</taxon>
    </lineage>
</organism>
<reference evidence="1" key="2">
    <citation type="journal article" date="2015" name="Data Brief">
        <title>Shoot transcriptome of the giant reed, Arundo donax.</title>
        <authorList>
            <person name="Barrero R.A."/>
            <person name="Guerrero F.D."/>
            <person name="Moolhuijzen P."/>
            <person name="Goolsby J.A."/>
            <person name="Tidwell J."/>
            <person name="Bellgard S.E."/>
            <person name="Bellgard M.I."/>
        </authorList>
    </citation>
    <scope>NUCLEOTIDE SEQUENCE</scope>
    <source>
        <tissue evidence="1">Shoot tissue taken approximately 20 cm above the soil surface</tissue>
    </source>
</reference>